<feature type="domain" description="Bacterial Ig-like" evidence="9">
    <location>
        <begin position="730"/>
        <end position="818"/>
    </location>
</feature>
<evidence type="ECO:0000259" key="9">
    <source>
        <dbReference type="Pfam" id="PF19077"/>
    </source>
</evidence>
<dbReference type="RefSeq" id="WP_189989401.1">
    <property type="nucleotide sequence ID" value="NZ_BMZS01000004.1"/>
</dbReference>
<dbReference type="Gene3D" id="2.60.40.10">
    <property type="entry name" value="Immunoglobulins"/>
    <property type="match status" value="5"/>
</dbReference>
<dbReference type="Gene3D" id="2.150.10.10">
    <property type="entry name" value="Serralysin-like metalloprotease, C-terminal"/>
    <property type="match status" value="6"/>
</dbReference>
<evidence type="ECO:0000256" key="3">
    <source>
        <dbReference type="ARBA" id="ARBA00022525"/>
    </source>
</evidence>
<keyword evidence="6" id="KW-0843">Virulence</keyword>
<evidence type="ECO:0000256" key="5">
    <source>
        <dbReference type="ARBA" id="ARBA00022737"/>
    </source>
</evidence>
<dbReference type="NCBIfam" id="NF033510">
    <property type="entry name" value="Ca_tandemer"/>
    <property type="match status" value="4"/>
</dbReference>
<dbReference type="InterPro" id="IPR011049">
    <property type="entry name" value="Serralysin-like_metalloprot_C"/>
</dbReference>
<organism evidence="10 11">
    <name type="scientific">Thalassobaculum fulvum</name>
    <dbReference type="NCBI Taxonomy" id="1633335"/>
    <lineage>
        <taxon>Bacteria</taxon>
        <taxon>Pseudomonadati</taxon>
        <taxon>Pseudomonadota</taxon>
        <taxon>Alphaproteobacteria</taxon>
        <taxon>Rhodospirillales</taxon>
        <taxon>Thalassobaculaceae</taxon>
        <taxon>Thalassobaculum</taxon>
    </lineage>
</organism>
<dbReference type="InterPro" id="IPR018511">
    <property type="entry name" value="Hemolysin-typ_Ca-bd_CS"/>
</dbReference>
<feature type="domain" description="Bacterial Ig-like" evidence="9">
    <location>
        <begin position="429"/>
        <end position="519"/>
    </location>
</feature>
<keyword evidence="3" id="KW-0964">Secreted</keyword>
<evidence type="ECO:0000256" key="6">
    <source>
        <dbReference type="ARBA" id="ARBA00023026"/>
    </source>
</evidence>
<evidence type="ECO:0000259" key="8">
    <source>
        <dbReference type="Pfam" id="PF14252"/>
    </source>
</evidence>
<dbReference type="Pfam" id="PF00353">
    <property type="entry name" value="HemolysinCabind"/>
    <property type="match status" value="8"/>
</dbReference>
<dbReference type="Pfam" id="PF14252">
    <property type="entry name" value="DUF4347"/>
    <property type="match status" value="1"/>
</dbReference>
<sequence>MNPLSVSRSLEDKRPREFLFVDPDVADPDILLAGLARPFAIVRLAREGDPLGQIAAALAGEREVEALHLLSHGAPGGMQLSGQMVDAAALAARPALLGSIRDALADDAEIVLYGCSVAEGAEGAAFVERLSMLLGRPVAAAAGLVGSAALGGNWDLPAAGELAFETAARAAYPHALIVATFGVVTTLNTTTTLTSNEGGVTLSVTKSDGTAMNGVSSGFLDPGQMVTTSNVSYTVTFSTSVNVTQFQLGEFTNLSSGANYTFTPNSGTAVTIADNSGSIVGSIATLSPGDWTGITSFTVSYADTTSGSSWRVGLDNIVFTVAGPSAPSTPDLTAATDTGTSNTDNITSAAVQTFAGTSSGATQVHVLVNGVTAGTATPDGGGTWSFNASLSAGSYAISAIADDGATESSASGTLNIVVDQTAPGTLGAPDLLAASDTGTSNTDNLTNAAAQTFSGSATTGDAVSILVGGATLQTVTAAGGSWTATTSLSAGSYAITVQATDTAGNIGGTSSALGLTVDTTAPATLDVPDLLAVSDTGVSSTDNVTGSTTQQLSGSATTGDRVNILVGGATLQTVTAVGGSWTATASLSAGSYAIVVQATDAAGNAGPASGALGLVVDTTAPSTTGIPDLLASSDSGTSSTDNLTNVSLPTISGTGAVANALVHVLVGGVTVGSATASAAGAWTYTFTTTLSAGSNAISAVGEDVAGNDGPASAALNVVVDTAAPTTLDMPDLLAVSDTGVSNTDNVTSSTTQQLSGSATTGDLVNIIVGGVTLQTVTATGGSWSYTATLTAGSYAIVVNAVDAAGNVGANSPALGLTIESSGGSSVDELLYGTGGNDVISALAGNDSVSALAGDDAVYGGDGNDLLSGGDGADSLYGDGGNDTLYAGSAPGLLLGGVGSDVLVGGDGNDTLSGGADADVLYGVSGSDVLYGGDGDDVVSGMQGDDLLRGGSGADVLSGGLGNDTLSGGDGNDLLIGVAGSNLFAGGGGIDTVIGADGDDTLSGGADADVLYGVTGNDLLVGGDGDDAMSGMQGDDLLLGGSGADVLSGGLGNDTLSGGDGDDFLQAVAGNDLLVGGTGADILIGADGQDTLSGGDGDDVLYGVTGDDLLVGGNGADHLSGQAGDDLLRGGSGADVLLGGAGNDTLSGGDADDVLEGQAGNNLLDGGGGVDTLIGADGQDTLSGGAGDDIQYGATGNDLLVGGDGADSLSGQAGDDTLAGGTGADILSGGAGSDVFVFNAGDGADTVLDFLDSDDLVDLDAGFGITDQTALDAVAADDGFGNAVLDFGNGDKITLLGIDYRDLLIGNFT</sequence>
<dbReference type="PANTHER" id="PTHR38340:SF1">
    <property type="entry name" value="S-LAYER PROTEIN"/>
    <property type="match status" value="1"/>
</dbReference>
<evidence type="ECO:0000313" key="11">
    <source>
        <dbReference type="Proteomes" id="UP000630353"/>
    </source>
</evidence>
<dbReference type="GO" id="GO:0005576">
    <property type="term" value="C:extracellular region"/>
    <property type="evidence" value="ECO:0007669"/>
    <property type="project" value="UniProtKB-SubCell"/>
</dbReference>
<dbReference type="InterPro" id="IPR025592">
    <property type="entry name" value="DUF4347"/>
</dbReference>
<feature type="domain" description="Bacterial Ig-like" evidence="9">
    <location>
        <begin position="527"/>
        <end position="618"/>
    </location>
</feature>
<evidence type="ECO:0000256" key="7">
    <source>
        <dbReference type="ARBA" id="ARBA00023136"/>
    </source>
</evidence>
<evidence type="ECO:0000256" key="2">
    <source>
        <dbReference type="ARBA" id="ARBA00004613"/>
    </source>
</evidence>
<evidence type="ECO:0000313" key="10">
    <source>
        <dbReference type="EMBL" id="GHD49778.1"/>
    </source>
</evidence>
<comment type="subcellular location">
    <subcellularLocation>
        <location evidence="1">Membrane</location>
    </subcellularLocation>
    <subcellularLocation>
        <location evidence="2">Secreted</location>
    </subcellularLocation>
</comment>
<dbReference type="GO" id="GO:0016020">
    <property type="term" value="C:membrane"/>
    <property type="evidence" value="ECO:0007669"/>
    <property type="project" value="UniProtKB-SubCell"/>
</dbReference>
<dbReference type="InterPro" id="IPR013783">
    <property type="entry name" value="Ig-like_fold"/>
</dbReference>
<keyword evidence="11" id="KW-1185">Reference proteome</keyword>
<dbReference type="Pfam" id="PF19077">
    <property type="entry name" value="Big_13"/>
    <property type="match status" value="5"/>
</dbReference>
<keyword evidence="5" id="KW-0677">Repeat</keyword>
<comment type="caution">
    <text evidence="10">The sequence shown here is derived from an EMBL/GenBank/DDBJ whole genome shotgun (WGS) entry which is preliminary data.</text>
</comment>
<gene>
    <name evidence="10" type="ORF">GCM10017083_22490</name>
</gene>
<proteinExistence type="predicted"/>
<reference evidence="10" key="1">
    <citation type="journal article" date="2014" name="Int. J. Syst. Evol. Microbiol.">
        <title>Complete genome sequence of Corynebacterium casei LMG S-19264T (=DSM 44701T), isolated from a smear-ripened cheese.</title>
        <authorList>
            <consortium name="US DOE Joint Genome Institute (JGI-PGF)"/>
            <person name="Walter F."/>
            <person name="Albersmeier A."/>
            <person name="Kalinowski J."/>
            <person name="Ruckert C."/>
        </authorList>
    </citation>
    <scope>NUCLEOTIDE SEQUENCE</scope>
    <source>
        <strain evidence="10">KCTC 42651</strain>
    </source>
</reference>
<dbReference type="InterPro" id="IPR050557">
    <property type="entry name" value="RTX_toxin/Mannuronan_C5-epim"/>
</dbReference>
<keyword evidence="4" id="KW-0800">Toxin</keyword>
<feature type="domain" description="Bacterial Ig-like" evidence="9">
    <location>
        <begin position="328"/>
        <end position="420"/>
    </location>
</feature>
<dbReference type="PANTHER" id="PTHR38340">
    <property type="entry name" value="S-LAYER PROTEIN"/>
    <property type="match status" value="1"/>
</dbReference>
<protein>
    <recommendedName>
        <fullName evidence="12">DUF4347 domain-containing protein</fullName>
    </recommendedName>
</protein>
<dbReference type="EMBL" id="BMZS01000004">
    <property type="protein sequence ID" value="GHD49778.1"/>
    <property type="molecule type" value="Genomic_DNA"/>
</dbReference>
<evidence type="ECO:0000256" key="4">
    <source>
        <dbReference type="ARBA" id="ARBA00022656"/>
    </source>
</evidence>
<feature type="domain" description="DUF4347" evidence="8">
    <location>
        <begin position="19"/>
        <end position="176"/>
    </location>
</feature>
<reference evidence="10" key="2">
    <citation type="submission" date="2020-09" db="EMBL/GenBank/DDBJ databases">
        <authorList>
            <person name="Sun Q."/>
            <person name="Kim S."/>
        </authorList>
    </citation>
    <scope>NUCLEOTIDE SEQUENCE</scope>
    <source>
        <strain evidence="10">KCTC 42651</strain>
    </source>
</reference>
<dbReference type="PRINTS" id="PR00313">
    <property type="entry name" value="CABNDNGRPT"/>
</dbReference>
<keyword evidence="7" id="KW-0472">Membrane</keyword>
<dbReference type="InterPro" id="IPR044016">
    <property type="entry name" value="Big_13"/>
</dbReference>
<dbReference type="SUPFAM" id="SSF51120">
    <property type="entry name" value="beta-Roll"/>
    <property type="match status" value="4"/>
</dbReference>
<dbReference type="GO" id="GO:0005509">
    <property type="term" value="F:calcium ion binding"/>
    <property type="evidence" value="ECO:0007669"/>
    <property type="project" value="InterPro"/>
</dbReference>
<dbReference type="InterPro" id="IPR001343">
    <property type="entry name" value="Hemolysn_Ca-bd"/>
</dbReference>
<name>A0A918XRT0_9PROT</name>
<accession>A0A918XRT0</accession>
<feature type="domain" description="Bacterial Ig-like" evidence="9">
    <location>
        <begin position="626"/>
        <end position="721"/>
    </location>
</feature>
<dbReference type="PRINTS" id="PR01488">
    <property type="entry name" value="RTXTOXINA"/>
</dbReference>
<evidence type="ECO:0000256" key="1">
    <source>
        <dbReference type="ARBA" id="ARBA00004370"/>
    </source>
</evidence>
<dbReference type="PROSITE" id="PS00330">
    <property type="entry name" value="HEMOLYSIN_CALCIUM"/>
    <property type="match status" value="9"/>
</dbReference>
<dbReference type="InterPro" id="IPR003995">
    <property type="entry name" value="RTX_toxin_determinant-A"/>
</dbReference>
<dbReference type="Proteomes" id="UP000630353">
    <property type="component" value="Unassembled WGS sequence"/>
</dbReference>
<evidence type="ECO:0008006" key="12">
    <source>
        <dbReference type="Google" id="ProtNLM"/>
    </source>
</evidence>
<dbReference type="GO" id="GO:0090729">
    <property type="term" value="F:toxin activity"/>
    <property type="evidence" value="ECO:0007669"/>
    <property type="project" value="UniProtKB-KW"/>
</dbReference>